<gene>
    <name evidence="1" type="ORF">BOTCAL_0155g00100</name>
</gene>
<dbReference type="Proteomes" id="UP000297299">
    <property type="component" value="Unassembled WGS sequence"/>
</dbReference>
<reference evidence="1 2" key="1">
    <citation type="submission" date="2017-11" db="EMBL/GenBank/DDBJ databases">
        <title>Comparative genomics of Botrytis spp.</title>
        <authorList>
            <person name="Valero-Jimenez C.A."/>
            <person name="Tapia P."/>
            <person name="Veloso J."/>
            <person name="Silva-Moreno E."/>
            <person name="Staats M."/>
            <person name="Valdes J.H."/>
            <person name="Van Kan J.A.L."/>
        </authorList>
    </citation>
    <scope>NUCLEOTIDE SEQUENCE [LARGE SCALE GENOMIC DNA]</scope>
    <source>
        <strain evidence="1 2">MUCL2830</strain>
    </source>
</reference>
<keyword evidence="2" id="KW-1185">Reference proteome</keyword>
<dbReference type="AlphaFoldDB" id="A0A4Y8D4S1"/>
<comment type="caution">
    <text evidence="1">The sequence shown here is derived from an EMBL/GenBank/DDBJ whole genome shotgun (WGS) entry which is preliminary data.</text>
</comment>
<organism evidence="1 2">
    <name type="scientific">Botryotinia calthae</name>
    <dbReference type="NCBI Taxonomy" id="38488"/>
    <lineage>
        <taxon>Eukaryota</taxon>
        <taxon>Fungi</taxon>
        <taxon>Dikarya</taxon>
        <taxon>Ascomycota</taxon>
        <taxon>Pezizomycotina</taxon>
        <taxon>Leotiomycetes</taxon>
        <taxon>Helotiales</taxon>
        <taxon>Sclerotiniaceae</taxon>
        <taxon>Botryotinia</taxon>
    </lineage>
</organism>
<proteinExistence type="predicted"/>
<sequence>MHQACHGDIARLVGAGLQPIPHPNPRKLRVQNSALRFWKCAELTGEVTDGWLTICGPLGKALIRFPAEYFGKGSSENIRLAVDENDYYGTHFPIDFLLEVKTVQIEEGGLEEEIVQSSERPDEPNSSKISEVSLDVWCLKICQVDQRGMKGMVLVLGKSERQKGRYERLGLGEINSEKSRRAFAASAVNVTITIV</sequence>
<accession>A0A4Y8D4S1</accession>
<protein>
    <submittedName>
        <fullName evidence="1">Uncharacterized protein</fullName>
    </submittedName>
</protein>
<dbReference type="OrthoDB" id="8300194at2759"/>
<evidence type="ECO:0000313" key="2">
    <source>
        <dbReference type="Proteomes" id="UP000297299"/>
    </source>
</evidence>
<name>A0A4Y8D4S1_9HELO</name>
<dbReference type="EMBL" id="PHWZ01000155">
    <property type="protein sequence ID" value="TEY63388.1"/>
    <property type="molecule type" value="Genomic_DNA"/>
</dbReference>
<evidence type="ECO:0000313" key="1">
    <source>
        <dbReference type="EMBL" id="TEY63388.1"/>
    </source>
</evidence>